<comment type="caution">
    <text evidence="7">The sequence shown here is derived from an EMBL/GenBank/DDBJ whole genome shotgun (WGS) entry which is preliminary data.</text>
</comment>
<dbReference type="Proteomes" id="UP001385809">
    <property type="component" value="Unassembled WGS sequence"/>
</dbReference>
<sequence>MTGASGATGGVFGRLPESARRRVADVVVRISPRLLVEPVVDVFGWAIATGMRRLRRPGVMRARENLRVVLGSEVPERVLAASLRQYYEHWVSMLRMPALGVAGVSAAVDLTGVEHLPADRSAVLVSCHMGRYEWGSAALSTAIRERTGRGLLGVARVFGSPVTESVIHRVRAAGGNSEMEWVDPSARSRTAAALMTRLREGGVVGMMIDRYSVGATVEVPMFGRRVALAAAPVALAVRTGSALLPMTCWVARDGRVHFDVHPEISTSGTVSEVLESVAAVFEKEIAAHPEAWHVTSPVFR</sequence>
<evidence type="ECO:0000256" key="2">
    <source>
        <dbReference type="ARBA" id="ARBA00022475"/>
    </source>
</evidence>
<evidence type="ECO:0000313" key="7">
    <source>
        <dbReference type="EMBL" id="MEJ2866546.1"/>
    </source>
</evidence>
<keyword evidence="5" id="KW-0472">Membrane</keyword>
<evidence type="ECO:0000256" key="1">
    <source>
        <dbReference type="ARBA" id="ARBA00004533"/>
    </source>
</evidence>
<dbReference type="Pfam" id="PF03279">
    <property type="entry name" value="Lip_A_acyltrans"/>
    <property type="match status" value="1"/>
</dbReference>
<gene>
    <name evidence="7" type="ORF">WCD74_02130</name>
</gene>
<keyword evidence="6" id="KW-0012">Acyltransferase</keyword>
<dbReference type="InterPro" id="IPR004960">
    <property type="entry name" value="LipA_acyltrans"/>
</dbReference>
<dbReference type="CDD" id="cd07984">
    <property type="entry name" value="LPLAT_LABLAT-like"/>
    <property type="match status" value="1"/>
</dbReference>
<keyword evidence="4" id="KW-0808">Transferase</keyword>
<keyword evidence="8" id="KW-1185">Reference proteome</keyword>
<comment type="subcellular location">
    <subcellularLocation>
        <location evidence="1">Cell inner membrane</location>
    </subcellularLocation>
</comment>
<evidence type="ECO:0000256" key="5">
    <source>
        <dbReference type="ARBA" id="ARBA00023136"/>
    </source>
</evidence>
<evidence type="ECO:0000313" key="8">
    <source>
        <dbReference type="Proteomes" id="UP001385809"/>
    </source>
</evidence>
<reference evidence="7 8" key="1">
    <citation type="submission" date="2024-03" db="EMBL/GenBank/DDBJ databases">
        <title>Actinomycetospora sp. OC33-EN08, a novel actinomycete isolated from wild orchid (Aerides multiflora).</title>
        <authorList>
            <person name="Suriyachadkun C."/>
        </authorList>
    </citation>
    <scope>NUCLEOTIDE SEQUENCE [LARGE SCALE GENOMIC DNA]</scope>
    <source>
        <strain evidence="7 8">OC33-EN08</strain>
    </source>
</reference>
<accession>A0ABU8MH49</accession>
<dbReference type="PANTHER" id="PTHR30606">
    <property type="entry name" value="LIPID A BIOSYNTHESIS LAUROYL ACYLTRANSFERASE"/>
    <property type="match status" value="1"/>
</dbReference>
<dbReference type="EMBL" id="JBBEGN010000001">
    <property type="protein sequence ID" value="MEJ2866546.1"/>
    <property type="molecule type" value="Genomic_DNA"/>
</dbReference>
<dbReference type="RefSeq" id="WP_337693167.1">
    <property type="nucleotide sequence ID" value="NZ_JBBEGN010000001.1"/>
</dbReference>
<organism evidence="7 8">
    <name type="scientific">Actinomycetospora aurantiaca</name>
    <dbReference type="NCBI Taxonomy" id="3129233"/>
    <lineage>
        <taxon>Bacteria</taxon>
        <taxon>Bacillati</taxon>
        <taxon>Actinomycetota</taxon>
        <taxon>Actinomycetes</taxon>
        <taxon>Pseudonocardiales</taxon>
        <taxon>Pseudonocardiaceae</taxon>
        <taxon>Actinomycetospora</taxon>
    </lineage>
</organism>
<proteinExistence type="predicted"/>
<name>A0ABU8MH49_9PSEU</name>
<keyword evidence="2" id="KW-1003">Cell membrane</keyword>
<evidence type="ECO:0000256" key="3">
    <source>
        <dbReference type="ARBA" id="ARBA00022519"/>
    </source>
</evidence>
<dbReference type="PANTHER" id="PTHR30606:SF10">
    <property type="entry name" value="PHOSPHATIDYLINOSITOL MANNOSIDE ACYLTRANSFERASE"/>
    <property type="match status" value="1"/>
</dbReference>
<keyword evidence="3" id="KW-0997">Cell inner membrane</keyword>
<protein>
    <submittedName>
        <fullName evidence="7">Uncharacterized protein</fullName>
    </submittedName>
</protein>
<evidence type="ECO:0000256" key="4">
    <source>
        <dbReference type="ARBA" id="ARBA00022679"/>
    </source>
</evidence>
<evidence type="ECO:0000256" key="6">
    <source>
        <dbReference type="ARBA" id="ARBA00023315"/>
    </source>
</evidence>